<keyword evidence="1" id="KW-0812">Transmembrane</keyword>
<proteinExistence type="predicted"/>
<dbReference type="Pfam" id="PF20619">
    <property type="entry name" value="DUF6804"/>
    <property type="match status" value="1"/>
</dbReference>
<dbReference type="InterPro" id="IPR046548">
    <property type="entry name" value="DUF6804"/>
</dbReference>
<name>A0A6P1M198_9BACT</name>
<dbReference type="KEGG" id="taer:GT409_03700"/>
<dbReference type="RefSeq" id="WP_160627055.1">
    <property type="nucleotide sequence ID" value="NZ_CP047593.1"/>
</dbReference>
<accession>A0A6P1M198</accession>
<evidence type="ECO:0000313" key="3">
    <source>
        <dbReference type="Proteomes" id="UP000464954"/>
    </source>
</evidence>
<keyword evidence="3" id="KW-1185">Reference proteome</keyword>
<evidence type="ECO:0000256" key="1">
    <source>
        <dbReference type="SAM" id="Phobius"/>
    </source>
</evidence>
<feature type="transmembrane region" description="Helical" evidence="1">
    <location>
        <begin position="49"/>
        <end position="69"/>
    </location>
</feature>
<dbReference type="AlphaFoldDB" id="A0A6P1M198"/>
<keyword evidence="1" id="KW-1133">Transmembrane helix</keyword>
<dbReference type="EMBL" id="CP047593">
    <property type="protein sequence ID" value="QHI68589.1"/>
    <property type="molecule type" value="Genomic_DNA"/>
</dbReference>
<feature type="transmembrane region" description="Helical" evidence="1">
    <location>
        <begin position="130"/>
        <end position="148"/>
    </location>
</feature>
<sequence length="276" mass="31074">MEKLMGGIVAEAIAIANMMNANGTKCLWLPQAIICVLLLWALFPNPYGYYILLRWIVCPCFIFTAAQLFTHGSKKWAWAAVAIALMFNPLIPIHLPKELWRLLDVVGIGFAVWSVFLLKIKIPMRLWVPLIVFYFGFGWVFAITGLPFDRAILYFAGTETRGRLTVINEGSKIDEYGEEHSGYVVEYSFEAGGKTISNERSYSGHPGYWSRPTIIYWKLAPAIINIPIGPESRPTFFMSVILGSIFDIVLYGLLAFAVWVAYSVAKDWKKPSAETA</sequence>
<dbReference type="Proteomes" id="UP000464954">
    <property type="component" value="Chromosome"/>
</dbReference>
<feature type="transmembrane region" description="Helical" evidence="1">
    <location>
        <begin position="99"/>
        <end position="118"/>
    </location>
</feature>
<feature type="transmembrane region" description="Helical" evidence="1">
    <location>
        <begin position="26"/>
        <end position="43"/>
    </location>
</feature>
<reference evidence="2 3" key="1">
    <citation type="submission" date="2020-01" db="EMBL/GenBank/DDBJ databases">
        <title>Ponticoccus aerotolerans gen. nov., sp. nov., an anaerobic bacterium and proposal of Ponticoccusceae fam. nov., Ponticoccusles ord. nov. and Ponticoccuse classis nov. in the phylum Kiritimatiellaeota.</title>
        <authorList>
            <person name="Zhou L.Y."/>
            <person name="Du Z.J."/>
        </authorList>
    </citation>
    <scope>NUCLEOTIDE SEQUENCE [LARGE SCALE GENOMIC DNA]</scope>
    <source>
        <strain evidence="2 3">S-5007</strain>
    </source>
</reference>
<protein>
    <submittedName>
        <fullName evidence="2">Uncharacterized protein</fullName>
    </submittedName>
</protein>
<evidence type="ECO:0000313" key="2">
    <source>
        <dbReference type="EMBL" id="QHI68589.1"/>
    </source>
</evidence>
<gene>
    <name evidence="2" type="ORF">GT409_03700</name>
</gene>
<feature type="transmembrane region" description="Helical" evidence="1">
    <location>
        <begin position="236"/>
        <end position="262"/>
    </location>
</feature>
<feature type="transmembrane region" description="Helical" evidence="1">
    <location>
        <begin position="76"/>
        <end position="93"/>
    </location>
</feature>
<keyword evidence="1" id="KW-0472">Membrane</keyword>
<organism evidence="2 3">
    <name type="scientific">Tichowtungia aerotolerans</name>
    <dbReference type="NCBI Taxonomy" id="2697043"/>
    <lineage>
        <taxon>Bacteria</taxon>
        <taxon>Pseudomonadati</taxon>
        <taxon>Kiritimatiellota</taxon>
        <taxon>Tichowtungiia</taxon>
        <taxon>Tichowtungiales</taxon>
        <taxon>Tichowtungiaceae</taxon>
        <taxon>Tichowtungia</taxon>
    </lineage>
</organism>